<dbReference type="SUPFAM" id="SSF46689">
    <property type="entry name" value="Homeodomain-like"/>
    <property type="match status" value="1"/>
</dbReference>
<reference evidence="4 5" key="1">
    <citation type="journal article" date="2019" name="Emerg. Microbes Infect.">
        <title>Comprehensive subspecies identification of 175 nontuberculous mycobacteria species based on 7547 genomic profiles.</title>
        <authorList>
            <person name="Matsumoto Y."/>
            <person name="Kinjo T."/>
            <person name="Motooka D."/>
            <person name="Nabeya D."/>
            <person name="Jung N."/>
            <person name="Uechi K."/>
            <person name="Horii T."/>
            <person name="Iida T."/>
            <person name="Fujita J."/>
            <person name="Nakamura S."/>
        </authorList>
    </citation>
    <scope>NUCLEOTIDE SEQUENCE [LARGE SCALE GENOMIC DNA]</scope>
    <source>
        <strain evidence="4 5">JCM 13574</strain>
    </source>
</reference>
<gene>
    <name evidence="4" type="ORF">MMAD_31640</name>
</gene>
<evidence type="ECO:0000313" key="5">
    <source>
        <dbReference type="Proteomes" id="UP000466517"/>
    </source>
</evidence>
<dbReference type="InterPro" id="IPR050109">
    <property type="entry name" value="HTH-type_TetR-like_transc_reg"/>
</dbReference>
<dbReference type="PROSITE" id="PS01081">
    <property type="entry name" value="HTH_TETR_1"/>
    <property type="match status" value="1"/>
</dbReference>
<dbReference type="InterPro" id="IPR009057">
    <property type="entry name" value="Homeodomain-like_sf"/>
</dbReference>
<evidence type="ECO:0000256" key="1">
    <source>
        <dbReference type="ARBA" id="ARBA00023125"/>
    </source>
</evidence>
<dbReference type="AlphaFoldDB" id="A0A7I7XI45"/>
<dbReference type="Pfam" id="PF00440">
    <property type="entry name" value="TetR_N"/>
    <property type="match status" value="1"/>
</dbReference>
<dbReference type="GO" id="GO:0000976">
    <property type="term" value="F:transcription cis-regulatory region binding"/>
    <property type="evidence" value="ECO:0007669"/>
    <property type="project" value="TreeGrafter"/>
</dbReference>
<accession>A0A7I7XI45</accession>
<sequence>MTTDDATATAPVGREMVSAAILEAAAELFAQRGPAATTIRDIAVEARVNHGLVFRHFGTKDRLVGAVLDHLADGLATLVASDAPSDAIDRAFERHTRVMARTLLDGYPAGTLQSSFPNLARLVADSASAFDDELDARLAIANVVAMQLGWRLFRPFLREGLRLVDVDDDAVAGSIAAGATALLHPR</sequence>
<dbReference type="Gene3D" id="1.10.357.10">
    <property type="entry name" value="Tetracycline Repressor, domain 2"/>
    <property type="match status" value="1"/>
</dbReference>
<dbReference type="GO" id="GO:0003700">
    <property type="term" value="F:DNA-binding transcription factor activity"/>
    <property type="evidence" value="ECO:0007669"/>
    <property type="project" value="TreeGrafter"/>
</dbReference>
<dbReference type="RefSeq" id="WP_372510983.1">
    <property type="nucleotide sequence ID" value="NZ_AP022610.1"/>
</dbReference>
<dbReference type="PROSITE" id="PS50977">
    <property type="entry name" value="HTH_TETR_2"/>
    <property type="match status" value="1"/>
</dbReference>
<proteinExistence type="predicted"/>
<dbReference type="InterPro" id="IPR001647">
    <property type="entry name" value="HTH_TetR"/>
</dbReference>
<protein>
    <submittedName>
        <fullName evidence="4">HTH-type transcriptional repressor</fullName>
    </submittedName>
</protein>
<dbReference type="KEGG" id="mmag:MMAD_31640"/>
<dbReference type="InterPro" id="IPR023772">
    <property type="entry name" value="DNA-bd_HTH_TetR-type_CS"/>
</dbReference>
<dbReference type="EMBL" id="AP022610">
    <property type="protein sequence ID" value="BBZ28869.1"/>
    <property type="molecule type" value="Genomic_DNA"/>
</dbReference>
<feature type="domain" description="HTH tetR-type" evidence="3">
    <location>
        <begin position="15"/>
        <end position="75"/>
    </location>
</feature>
<feature type="DNA-binding region" description="H-T-H motif" evidence="2">
    <location>
        <begin position="38"/>
        <end position="57"/>
    </location>
</feature>
<dbReference type="Proteomes" id="UP000466517">
    <property type="component" value="Chromosome"/>
</dbReference>
<evidence type="ECO:0000259" key="3">
    <source>
        <dbReference type="PROSITE" id="PS50977"/>
    </source>
</evidence>
<dbReference type="PRINTS" id="PR00455">
    <property type="entry name" value="HTHTETR"/>
</dbReference>
<dbReference type="PANTHER" id="PTHR30055:SF153">
    <property type="entry name" value="HTH-TYPE TRANSCRIPTIONAL REPRESSOR RV3405C"/>
    <property type="match status" value="1"/>
</dbReference>
<name>A0A7I7XI45_9MYCO</name>
<keyword evidence="5" id="KW-1185">Reference proteome</keyword>
<evidence type="ECO:0000313" key="4">
    <source>
        <dbReference type="EMBL" id="BBZ28869.1"/>
    </source>
</evidence>
<organism evidence="4 5">
    <name type="scientific">Mycolicibacterium madagascariense</name>
    <dbReference type="NCBI Taxonomy" id="212765"/>
    <lineage>
        <taxon>Bacteria</taxon>
        <taxon>Bacillati</taxon>
        <taxon>Actinomycetota</taxon>
        <taxon>Actinomycetes</taxon>
        <taxon>Mycobacteriales</taxon>
        <taxon>Mycobacteriaceae</taxon>
        <taxon>Mycolicibacterium</taxon>
    </lineage>
</organism>
<evidence type="ECO:0000256" key="2">
    <source>
        <dbReference type="PROSITE-ProRule" id="PRU00335"/>
    </source>
</evidence>
<dbReference type="PANTHER" id="PTHR30055">
    <property type="entry name" value="HTH-TYPE TRANSCRIPTIONAL REGULATOR RUTR"/>
    <property type="match status" value="1"/>
</dbReference>
<keyword evidence="1 2" id="KW-0238">DNA-binding</keyword>